<dbReference type="Proteomes" id="UP001476798">
    <property type="component" value="Unassembled WGS sequence"/>
</dbReference>
<dbReference type="EMBL" id="JAHRIO010020878">
    <property type="protein sequence ID" value="MEQ2165070.1"/>
    <property type="molecule type" value="Genomic_DNA"/>
</dbReference>
<keyword evidence="3" id="KW-1185">Reference proteome</keyword>
<evidence type="ECO:0000256" key="1">
    <source>
        <dbReference type="SAM" id="Phobius"/>
    </source>
</evidence>
<keyword evidence="1" id="KW-0472">Membrane</keyword>
<accession>A0ABV0N0Z2</accession>
<organism evidence="2 3">
    <name type="scientific">Goodea atripinnis</name>
    <dbReference type="NCBI Taxonomy" id="208336"/>
    <lineage>
        <taxon>Eukaryota</taxon>
        <taxon>Metazoa</taxon>
        <taxon>Chordata</taxon>
        <taxon>Craniata</taxon>
        <taxon>Vertebrata</taxon>
        <taxon>Euteleostomi</taxon>
        <taxon>Actinopterygii</taxon>
        <taxon>Neopterygii</taxon>
        <taxon>Teleostei</taxon>
        <taxon>Neoteleostei</taxon>
        <taxon>Acanthomorphata</taxon>
        <taxon>Ovalentaria</taxon>
        <taxon>Atherinomorphae</taxon>
        <taxon>Cyprinodontiformes</taxon>
        <taxon>Goodeidae</taxon>
        <taxon>Goodea</taxon>
    </lineage>
</organism>
<gene>
    <name evidence="2" type="ORF">GOODEAATRI_013286</name>
</gene>
<keyword evidence="1" id="KW-0812">Transmembrane</keyword>
<name>A0ABV0N0Z2_9TELE</name>
<evidence type="ECO:0000313" key="2">
    <source>
        <dbReference type="EMBL" id="MEQ2165070.1"/>
    </source>
</evidence>
<evidence type="ECO:0000313" key="3">
    <source>
        <dbReference type="Proteomes" id="UP001476798"/>
    </source>
</evidence>
<reference evidence="2 3" key="1">
    <citation type="submission" date="2021-06" db="EMBL/GenBank/DDBJ databases">
        <authorList>
            <person name="Palmer J.M."/>
        </authorList>
    </citation>
    <scope>NUCLEOTIDE SEQUENCE [LARGE SCALE GENOMIC DNA]</scope>
    <source>
        <strain evidence="2 3">GA_2019</strain>
        <tissue evidence="2">Muscle</tissue>
    </source>
</reference>
<proteinExistence type="predicted"/>
<keyword evidence="1" id="KW-1133">Transmembrane helix</keyword>
<sequence length="131" mass="14912">MLVYNAISWIYIQFSGNTIAVFLSLVWNVFGHSLISSKQREDTRTGERGHQDRLSLVFSSGSHGSPCVRMYEPRITPESPRVISVIITIITLRLQEISTMASEEKPGLCSMRTTHHAYREQQTSCMMYSPK</sequence>
<feature type="transmembrane region" description="Helical" evidence="1">
    <location>
        <begin position="6"/>
        <end position="30"/>
    </location>
</feature>
<protein>
    <submittedName>
        <fullName evidence="2">Uncharacterized protein</fullName>
    </submittedName>
</protein>
<comment type="caution">
    <text evidence="2">The sequence shown here is derived from an EMBL/GenBank/DDBJ whole genome shotgun (WGS) entry which is preliminary data.</text>
</comment>